<dbReference type="InterPro" id="IPR038939">
    <property type="entry name" value="PDV1/PDV2"/>
</dbReference>
<proteinExistence type="predicted"/>
<dbReference type="Proteomes" id="UP000823775">
    <property type="component" value="Unassembled WGS sequence"/>
</dbReference>
<organism evidence="1 2">
    <name type="scientific">Datura stramonium</name>
    <name type="common">Jimsonweed</name>
    <name type="synonym">Common thornapple</name>
    <dbReference type="NCBI Taxonomy" id="4076"/>
    <lineage>
        <taxon>Eukaryota</taxon>
        <taxon>Viridiplantae</taxon>
        <taxon>Streptophyta</taxon>
        <taxon>Embryophyta</taxon>
        <taxon>Tracheophyta</taxon>
        <taxon>Spermatophyta</taxon>
        <taxon>Magnoliopsida</taxon>
        <taxon>eudicotyledons</taxon>
        <taxon>Gunneridae</taxon>
        <taxon>Pentapetalae</taxon>
        <taxon>asterids</taxon>
        <taxon>lamiids</taxon>
        <taxon>Solanales</taxon>
        <taxon>Solanaceae</taxon>
        <taxon>Solanoideae</taxon>
        <taxon>Datureae</taxon>
        <taxon>Datura</taxon>
    </lineage>
</organism>
<protein>
    <submittedName>
        <fullName evidence="1">Uncharacterized protein</fullName>
    </submittedName>
</protein>
<name>A0ABS8S8N9_DATST</name>
<sequence>MKMNNSYKDLHNLSERAGVLYDEISDRIRCEEINFCRHCAEHGRLCGIADLTMEDKEKLIAIRDSLKDLHNILQFYQTLKSRQQRHYNGSLVRLEASRMLLMDKLNKYPTWGKKLQVIEELKAYFGQEKAALFNENLAETEQNTQSEDDEKEKKNSSSFLVICIKGLFNPWNWYRTTRIAAIAFIVNFYRNKMQNKKKMAVPRLKIDYSDSQLAVSFGKG</sequence>
<keyword evidence="2" id="KW-1185">Reference proteome</keyword>
<accession>A0ABS8S8N9</accession>
<dbReference type="EMBL" id="JACEIK010000331">
    <property type="protein sequence ID" value="MCD7455194.1"/>
    <property type="molecule type" value="Genomic_DNA"/>
</dbReference>
<gene>
    <name evidence="1" type="ORF">HAX54_027324</name>
</gene>
<dbReference type="PANTHER" id="PTHR33600">
    <property type="entry name" value="PLASTID DIVISION PROTEIN PDV2"/>
    <property type="match status" value="1"/>
</dbReference>
<dbReference type="PANTHER" id="PTHR33600:SF5">
    <property type="entry name" value="PLASTID DIVISION PROTEIN PDV1"/>
    <property type="match status" value="1"/>
</dbReference>
<reference evidence="1 2" key="1">
    <citation type="journal article" date="2021" name="BMC Genomics">
        <title>Datura genome reveals duplications of psychoactive alkaloid biosynthetic genes and high mutation rate following tissue culture.</title>
        <authorList>
            <person name="Rajewski A."/>
            <person name="Carter-House D."/>
            <person name="Stajich J."/>
            <person name="Litt A."/>
        </authorList>
    </citation>
    <scope>NUCLEOTIDE SEQUENCE [LARGE SCALE GENOMIC DNA]</scope>
    <source>
        <strain evidence="1">AR-01</strain>
    </source>
</reference>
<evidence type="ECO:0000313" key="1">
    <source>
        <dbReference type="EMBL" id="MCD7455194.1"/>
    </source>
</evidence>
<comment type="caution">
    <text evidence="1">The sequence shown here is derived from an EMBL/GenBank/DDBJ whole genome shotgun (WGS) entry which is preliminary data.</text>
</comment>
<evidence type="ECO:0000313" key="2">
    <source>
        <dbReference type="Proteomes" id="UP000823775"/>
    </source>
</evidence>